<evidence type="ECO:0000259" key="1">
    <source>
        <dbReference type="PROSITE" id="PS51464"/>
    </source>
</evidence>
<dbReference type="PANTHER" id="PTHR30390">
    <property type="entry name" value="SEDOHEPTULOSE 7-PHOSPHATE ISOMERASE / DNAA INITIATOR-ASSOCIATING FACTOR FOR REPLICATION INITIATION"/>
    <property type="match status" value="1"/>
</dbReference>
<dbReference type="InterPro" id="IPR035472">
    <property type="entry name" value="RpiR-like_SIS"/>
</dbReference>
<protein>
    <recommendedName>
        <fullName evidence="1">SIS domain-containing protein</fullName>
    </recommendedName>
</protein>
<evidence type="ECO:0000313" key="2">
    <source>
        <dbReference type="EMBL" id="SAM61539.1"/>
    </source>
</evidence>
<dbReference type="Proteomes" id="UP000190837">
    <property type="component" value="Unassembled WGS sequence"/>
</dbReference>
<organism evidence="2 3">
    <name type="scientific">Cardiobacterium hominis</name>
    <dbReference type="NCBI Taxonomy" id="2718"/>
    <lineage>
        <taxon>Bacteria</taxon>
        <taxon>Pseudomonadati</taxon>
        <taxon>Pseudomonadota</taxon>
        <taxon>Gammaproteobacteria</taxon>
        <taxon>Cardiobacteriales</taxon>
        <taxon>Cardiobacteriaceae</taxon>
        <taxon>Cardiobacterium</taxon>
    </lineage>
</organism>
<dbReference type="InterPro" id="IPR046348">
    <property type="entry name" value="SIS_dom_sf"/>
</dbReference>
<dbReference type="EMBL" id="FKLO01000037">
    <property type="protein sequence ID" value="SAM61539.1"/>
    <property type="molecule type" value="Genomic_DNA"/>
</dbReference>
<accession>A0A1C3H3D4</accession>
<dbReference type="InterPro" id="IPR050099">
    <property type="entry name" value="SIS_GmhA/DiaA_subfam"/>
</dbReference>
<dbReference type="RefSeq" id="WP_079540021.1">
    <property type="nucleotide sequence ID" value="NZ_CP171111.1"/>
</dbReference>
<proteinExistence type="predicted"/>
<dbReference type="InterPro" id="IPR001347">
    <property type="entry name" value="SIS_dom"/>
</dbReference>
<name>A0A1C3H3D4_9GAMM</name>
<dbReference type="CDD" id="cd05013">
    <property type="entry name" value="SIS_RpiR"/>
    <property type="match status" value="1"/>
</dbReference>
<evidence type="ECO:0000313" key="3">
    <source>
        <dbReference type="Proteomes" id="UP000190837"/>
    </source>
</evidence>
<dbReference type="PANTHER" id="PTHR30390:SF7">
    <property type="entry name" value="PHOSPHOHEPTOSE ISOMERASE"/>
    <property type="match status" value="1"/>
</dbReference>
<dbReference type="AlphaFoldDB" id="A0A1C3H3D4"/>
<dbReference type="Pfam" id="PF13580">
    <property type="entry name" value="SIS_2"/>
    <property type="match status" value="1"/>
</dbReference>
<dbReference type="NCBIfam" id="NF002805">
    <property type="entry name" value="PRK02947.1"/>
    <property type="match status" value="1"/>
</dbReference>
<dbReference type="PROSITE" id="PS51464">
    <property type="entry name" value="SIS"/>
    <property type="match status" value="1"/>
</dbReference>
<feature type="domain" description="SIS" evidence="1">
    <location>
        <begin position="30"/>
        <end position="209"/>
    </location>
</feature>
<dbReference type="Gene3D" id="3.40.50.10490">
    <property type="entry name" value="Glucose-6-phosphate isomerase like protein, domain 1"/>
    <property type="match status" value="1"/>
</dbReference>
<gene>
    <name evidence="2" type="ORF">CHUV0807_0908</name>
</gene>
<dbReference type="GO" id="GO:0097367">
    <property type="term" value="F:carbohydrate derivative binding"/>
    <property type="evidence" value="ECO:0007669"/>
    <property type="project" value="InterPro"/>
</dbReference>
<sequence>MYAYQKAVLAMLEEAFAAEGAAIEATVAALCAAICDKRALYIFGASHAGILAEELYYRAGGLMLINPIFGSEIMLNRAPVTTTSRMEQLEGYGTVLADSVDFRAGDVLIVHSVSGRNAVAIDLVLAARAKGVQIIALTNLRYSQSVSSRHSSGKRLFELADIVLDNHGIIGDAVCELPGVAQKVGPTSTVVGAALLNTIVVEVCRRLVEGGMQHPPVFYSANLDGGAARNQALAETYREAIRYRL</sequence>
<dbReference type="SUPFAM" id="SSF53697">
    <property type="entry name" value="SIS domain"/>
    <property type="match status" value="1"/>
</dbReference>
<reference evidence="3" key="1">
    <citation type="submission" date="2016-04" db="EMBL/GenBank/DDBJ databases">
        <authorList>
            <person name="Tagini F."/>
        </authorList>
    </citation>
    <scope>NUCLEOTIDE SEQUENCE [LARGE SCALE GENOMIC DNA]</scope>
    <source>
        <strain evidence="3">CHUV0807</strain>
    </source>
</reference>
<dbReference type="GO" id="GO:1901135">
    <property type="term" value="P:carbohydrate derivative metabolic process"/>
    <property type="evidence" value="ECO:0007669"/>
    <property type="project" value="InterPro"/>
</dbReference>